<protein>
    <recommendedName>
        <fullName evidence="1">F-box protein At3g26010-like beta-propeller domain-containing protein</fullName>
    </recommendedName>
</protein>
<dbReference type="AlphaFoldDB" id="A0A540MYA4"/>
<evidence type="ECO:0000313" key="2">
    <source>
        <dbReference type="EMBL" id="TQE03771.1"/>
    </source>
</evidence>
<gene>
    <name evidence="2" type="ORF">C1H46_010578</name>
</gene>
<reference evidence="2 3" key="1">
    <citation type="journal article" date="2019" name="G3 (Bethesda)">
        <title>Sequencing of a Wild Apple (Malus baccata) Genome Unravels the Differences Between Cultivated and Wild Apple Species Regarding Disease Resistance and Cold Tolerance.</title>
        <authorList>
            <person name="Chen X."/>
        </authorList>
    </citation>
    <scope>NUCLEOTIDE SEQUENCE [LARGE SCALE GENOMIC DNA]</scope>
    <source>
        <strain evidence="3">cv. Shandingzi</strain>
        <tissue evidence="2">Leaves</tissue>
    </source>
</reference>
<comment type="caution">
    <text evidence="2">The sequence shown here is derived from an EMBL/GenBank/DDBJ whole genome shotgun (WGS) entry which is preliminary data.</text>
</comment>
<dbReference type="InterPro" id="IPR055290">
    <property type="entry name" value="At3g26010-like"/>
</dbReference>
<dbReference type="EMBL" id="VIEB01000150">
    <property type="protein sequence ID" value="TQE03771.1"/>
    <property type="molecule type" value="Genomic_DNA"/>
</dbReference>
<keyword evidence="3" id="KW-1185">Reference proteome</keyword>
<dbReference type="PANTHER" id="PTHR35546">
    <property type="entry name" value="F-BOX PROTEIN INTERACTION DOMAIN PROTEIN-RELATED"/>
    <property type="match status" value="1"/>
</dbReference>
<dbReference type="Proteomes" id="UP000315295">
    <property type="component" value="Unassembled WGS sequence"/>
</dbReference>
<dbReference type="NCBIfam" id="TIGR01640">
    <property type="entry name" value="F_box_assoc_1"/>
    <property type="match status" value="1"/>
</dbReference>
<accession>A0A540MYA4</accession>
<evidence type="ECO:0000313" key="3">
    <source>
        <dbReference type="Proteomes" id="UP000315295"/>
    </source>
</evidence>
<feature type="domain" description="F-box protein At3g26010-like beta-propeller" evidence="1">
    <location>
        <begin position="41"/>
        <end position="300"/>
    </location>
</feature>
<sequence length="479" mass="54419">MASNDLSGLVAEVLVQSPVLGIYYLTLGHSEDEYHLINYASVVNFCHSQTCVTSDHYLDCCNGLLLLFNPCTGQFCVSNPITRQHVSIPVVSSAAEHDGRNLFCAALAYDPIESNHYRVVRIDFSQQPASSTPSPTALDMDIFSSQYRQWVRHGLQLDPIFIEGFKSFKLCRQFVYLRGVLYSLANSGKLLSVDLNSIKACALELPCVAEDTDDHMGAMMACLGVSMGKVCYVRRESSGTFRFWAYDDQQCESVDRWNLKYSVMSQRILDLVSRKELHLGLFRPVFIPIAISPNSNVVFFGPQDFYCPKYRVFCGAQDFYCPKYQEYQNRVISCYDFQRRKLEIVDISCLRTVVPPDQQRAGFTLRANLTSLYGLDGARNAFSTPLQKGAKVLSAEQVACKCTTKRTESDRTLGKVTNRLSDKIAFCYPNERQLCEEMNRLNATIESEDEDEIDIQMRKVVEKYANEDELLIYYKYMGI</sequence>
<dbReference type="STRING" id="106549.A0A540MYA4"/>
<proteinExistence type="predicted"/>
<dbReference type="InterPro" id="IPR017451">
    <property type="entry name" value="F-box-assoc_interact_dom"/>
</dbReference>
<dbReference type="Pfam" id="PF24750">
    <property type="entry name" value="b-prop_At3g26010-like"/>
    <property type="match status" value="1"/>
</dbReference>
<name>A0A540MYA4_MALBA</name>
<organism evidence="2 3">
    <name type="scientific">Malus baccata</name>
    <name type="common">Siberian crab apple</name>
    <name type="synonym">Pyrus baccata</name>
    <dbReference type="NCBI Taxonomy" id="106549"/>
    <lineage>
        <taxon>Eukaryota</taxon>
        <taxon>Viridiplantae</taxon>
        <taxon>Streptophyta</taxon>
        <taxon>Embryophyta</taxon>
        <taxon>Tracheophyta</taxon>
        <taxon>Spermatophyta</taxon>
        <taxon>Magnoliopsida</taxon>
        <taxon>eudicotyledons</taxon>
        <taxon>Gunneridae</taxon>
        <taxon>Pentapetalae</taxon>
        <taxon>rosids</taxon>
        <taxon>fabids</taxon>
        <taxon>Rosales</taxon>
        <taxon>Rosaceae</taxon>
        <taxon>Amygdaloideae</taxon>
        <taxon>Maleae</taxon>
        <taxon>Malus</taxon>
    </lineage>
</organism>
<dbReference type="PANTHER" id="PTHR35546:SF25">
    <property type="entry name" value="F-BOX DOMAIN-CONTAINING PROTEIN"/>
    <property type="match status" value="1"/>
</dbReference>
<evidence type="ECO:0000259" key="1">
    <source>
        <dbReference type="Pfam" id="PF24750"/>
    </source>
</evidence>
<dbReference type="InterPro" id="IPR056592">
    <property type="entry name" value="Beta-prop_At3g26010-like"/>
</dbReference>